<comment type="caution">
    <text evidence="10">The sequence shown here is derived from an EMBL/GenBank/DDBJ whole genome shotgun (WGS) entry which is preliminary data.</text>
</comment>
<organism evidence="10 11">
    <name type="scientific">candidate division WOR-1 bacterium RIFOXYB2_FULL_37_13</name>
    <dbReference type="NCBI Taxonomy" id="1802579"/>
    <lineage>
        <taxon>Bacteria</taxon>
        <taxon>Bacillati</taxon>
        <taxon>Saganbacteria</taxon>
    </lineage>
</organism>
<evidence type="ECO:0000256" key="9">
    <source>
        <dbReference type="SAM" id="SignalP"/>
    </source>
</evidence>
<proteinExistence type="inferred from homology"/>
<evidence type="ECO:0008006" key="12">
    <source>
        <dbReference type="Google" id="ProtNLM"/>
    </source>
</evidence>
<dbReference type="GO" id="GO:0003774">
    <property type="term" value="F:cytoskeletal motor activity"/>
    <property type="evidence" value="ECO:0007669"/>
    <property type="project" value="InterPro"/>
</dbReference>
<keyword evidence="6" id="KW-0472">Membrane</keyword>
<dbReference type="PANTHER" id="PTHR34933:SF1">
    <property type="entry name" value="FLAGELLAR L-RING PROTEIN"/>
    <property type="match status" value="1"/>
</dbReference>
<evidence type="ECO:0000256" key="4">
    <source>
        <dbReference type="ARBA" id="ARBA00006929"/>
    </source>
</evidence>
<feature type="chain" id="PRO_5009514399" description="Basal body L-ring protein" evidence="9">
    <location>
        <begin position="22"/>
        <end position="196"/>
    </location>
</feature>
<keyword evidence="7" id="KW-0975">Bacterial flagellum</keyword>
<dbReference type="PRINTS" id="PR01008">
    <property type="entry name" value="FLGLRINGFLGH"/>
</dbReference>
<evidence type="ECO:0000256" key="3">
    <source>
        <dbReference type="ARBA" id="ARBA00004442"/>
    </source>
</evidence>
<comment type="subcellular location">
    <subcellularLocation>
        <location evidence="2">Bacterial flagellum basal body</location>
    </subcellularLocation>
    <subcellularLocation>
        <location evidence="3">Cell outer membrane</location>
    </subcellularLocation>
</comment>
<evidence type="ECO:0000256" key="7">
    <source>
        <dbReference type="ARBA" id="ARBA00023143"/>
    </source>
</evidence>
<evidence type="ECO:0000256" key="5">
    <source>
        <dbReference type="ARBA" id="ARBA00022729"/>
    </source>
</evidence>
<dbReference type="PANTHER" id="PTHR34933">
    <property type="entry name" value="FLAGELLAR L-RING PROTEIN"/>
    <property type="match status" value="1"/>
</dbReference>
<dbReference type="Proteomes" id="UP000178417">
    <property type="component" value="Unassembled WGS sequence"/>
</dbReference>
<comment type="function">
    <text evidence="1">Assembles around the rod to form the L-ring and probably protects the motor/basal body from shearing forces during rotation.</text>
</comment>
<dbReference type="EMBL" id="MEUB01000048">
    <property type="protein sequence ID" value="OGC21159.1"/>
    <property type="molecule type" value="Genomic_DNA"/>
</dbReference>
<gene>
    <name evidence="10" type="ORF">A2310_03905</name>
</gene>
<comment type="similarity">
    <text evidence="4">Belongs to the FlgH family.</text>
</comment>
<dbReference type="GO" id="GO:0009427">
    <property type="term" value="C:bacterial-type flagellum basal body, distal rod, L ring"/>
    <property type="evidence" value="ECO:0007669"/>
    <property type="project" value="InterPro"/>
</dbReference>
<reference evidence="10 11" key="1">
    <citation type="journal article" date="2016" name="Nat. Commun.">
        <title>Thousands of microbial genomes shed light on interconnected biogeochemical processes in an aquifer system.</title>
        <authorList>
            <person name="Anantharaman K."/>
            <person name="Brown C.T."/>
            <person name="Hug L.A."/>
            <person name="Sharon I."/>
            <person name="Castelle C.J."/>
            <person name="Probst A.J."/>
            <person name="Thomas B.C."/>
            <person name="Singh A."/>
            <person name="Wilkins M.J."/>
            <person name="Karaoz U."/>
            <person name="Brodie E.L."/>
            <person name="Williams K.H."/>
            <person name="Hubbard S.S."/>
            <person name="Banfield J.F."/>
        </authorList>
    </citation>
    <scope>NUCLEOTIDE SEQUENCE [LARGE SCALE GENOMIC DNA]</scope>
</reference>
<evidence type="ECO:0000256" key="8">
    <source>
        <dbReference type="ARBA" id="ARBA00023237"/>
    </source>
</evidence>
<protein>
    <recommendedName>
        <fullName evidence="12">Basal body L-ring protein</fullName>
    </recommendedName>
</protein>
<keyword evidence="8" id="KW-0998">Cell outer membrane</keyword>
<name>A0A1F4SL82_UNCSA</name>
<evidence type="ECO:0000256" key="1">
    <source>
        <dbReference type="ARBA" id="ARBA00002591"/>
    </source>
</evidence>
<dbReference type="GO" id="GO:0009279">
    <property type="term" value="C:cell outer membrane"/>
    <property type="evidence" value="ECO:0007669"/>
    <property type="project" value="UniProtKB-SubCell"/>
</dbReference>
<dbReference type="InterPro" id="IPR000527">
    <property type="entry name" value="Flag_Lring"/>
</dbReference>
<feature type="signal peptide" evidence="9">
    <location>
        <begin position="1"/>
        <end position="21"/>
    </location>
</feature>
<dbReference type="STRING" id="1802579.A2310_03905"/>
<evidence type="ECO:0000256" key="6">
    <source>
        <dbReference type="ARBA" id="ARBA00023136"/>
    </source>
</evidence>
<dbReference type="AlphaFoldDB" id="A0A1F4SL82"/>
<dbReference type="Pfam" id="PF02107">
    <property type="entry name" value="FlgH"/>
    <property type="match status" value="1"/>
</dbReference>
<dbReference type="GO" id="GO:0071973">
    <property type="term" value="P:bacterial-type flagellum-dependent cell motility"/>
    <property type="evidence" value="ECO:0007669"/>
    <property type="project" value="InterPro"/>
</dbReference>
<evidence type="ECO:0000313" key="10">
    <source>
        <dbReference type="EMBL" id="OGC21159.1"/>
    </source>
</evidence>
<evidence type="ECO:0000256" key="2">
    <source>
        <dbReference type="ARBA" id="ARBA00004117"/>
    </source>
</evidence>
<keyword evidence="5 9" id="KW-0732">Signal</keyword>
<evidence type="ECO:0000313" key="11">
    <source>
        <dbReference type="Proteomes" id="UP000178417"/>
    </source>
</evidence>
<accession>A0A1F4SL82</accession>
<sequence length="196" mass="21504">MLIFFVCLLFVFCNLYLPLQADSLWNKDSSSPYSPEKAYKVGDIVNVYIVENTSAKHKAGTDTDIKDDMGLKFSHTISKLESYLDKDSSASLQNSNKYSGGGTTQRASNVTAKIAAVVTEVLENGNISIEGTHKLDINDESQDIIVSGIVRSRDITPGNVVYSHQIANAKVSIKGIGVIQEAEDPGWLTRVLNWLF</sequence>